<sequence length="436" mass="49655">MSWEVEIRSQGVENFMQDARITRCFKLSTAAGSPPSVQGQTTICMTIGSYFARIRDHFGHLPTAETSTKEDRYYTAGTVNFCMQTYRAKESEQIKILASDKNAGSFEETFFKITSTRGSADGDNGIMSFSKKIFNDYWIRSLLDLVDFDPTKIPCIFCLDGKIHDPGLAENDKTYRNLDDGHGMVYSNTYKVNTIECPGEWGYWQQRRADGKSTLSIRYSSDLEGYDQVQRQKSELLRRGFIDIEFKSVLDLYHETKGLNAFADWLHFISWRLGRTARVISRYKLGFKLVPGAGGTFLVVEDPSRTNFPKDASSISPVVRELKGDTNTWEQDVSSSEYGTYIYVQNHNSFSWFGYYNEMEKFKKTAYAANGRDFDLIDDKLQKIFGELKTSVVLPAGNVFTFKGINTDKDGNLHTSVNYRTVSKAKVVKQRGIQMQ</sequence>
<dbReference type="AlphaFoldDB" id="A0AAV9HEP2"/>
<keyword evidence="2" id="KW-1185">Reference proteome</keyword>
<dbReference type="Proteomes" id="UP001321749">
    <property type="component" value="Unassembled WGS sequence"/>
</dbReference>
<comment type="caution">
    <text evidence="1">The sequence shown here is derived from an EMBL/GenBank/DDBJ whole genome shotgun (WGS) entry which is preliminary data.</text>
</comment>
<gene>
    <name evidence="1" type="ORF">QBC42DRAFT_254520</name>
</gene>
<proteinExistence type="predicted"/>
<evidence type="ECO:0000313" key="1">
    <source>
        <dbReference type="EMBL" id="KAK4459326.1"/>
    </source>
</evidence>
<accession>A0AAV9HEP2</accession>
<name>A0AAV9HEP2_9PEZI</name>
<organism evidence="1 2">
    <name type="scientific">Cladorrhinum samala</name>
    <dbReference type="NCBI Taxonomy" id="585594"/>
    <lineage>
        <taxon>Eukaryota</taxon>
        <taxon>Fungi</taxon>
        <taxon>Dikarya</taxon>
        <taxon>Ascomycota</taxon>
        <taxon>Pezizomycotina</taxon>
        <taxon>Sordariomycetes</taxon>
        <taxon>Sordariomycetidae</taxon>
        <taxon>Sordariales</taxon>
        <taxon>Podosporaceae</taxon>
        <taxon>Cladorrhinum</taxon>
    </lineage>
</organism>
<dbReference type="EMBL" id="MU865040">
    <property type="protein sequence ID" value="KAK4459326.1"/>
    <property type="molecule type" value="Genomic_DNA"/>
</dbReference>
<evidence type="ECO:0008006" key="3">
    <source>
        <dbReference type="Google" id="ProtNLM"/>
    </source>
</evidence>
<reference evidence="1" key="1">
    <citation type="journal article" date="2023" name="Mol. Phylogenet. Evol.">
        <title>Genome-scale phylogeny and comparative genomics of the fungal order Sordariales.</title>
        <authorList>
            <person name="Hensen N."/>
            <person name="Bonometti L."/>
            <person name="Westerberg I."/>
            <person name="Brannstrom I.O."/>
            <person name="Guillou S."/>
            <person name="Cros-Aarteil S."/>
            <person name="Calhoun S."/>
            <person name="Haridas S."/>
            <person name="Kuo A."/>
            <person name="Mondo S."/>
            <person name="Pangilinan J."/>
            <person name="Riley R."/>
            <person name="LaButti K."/>
            <person name="Andreopoulos B."/>
            <person name="Lipzen A."/>
            <person name="Chen C."/>
            <person name="Yan M."/>
            <person name="Daum C."/>
            <person name="Ng V."/>
            <person name="Clum A."/>
            <person name="Steindorff A."/>
            <person name="Ohm R.A."/>
            <person name="Martin F."/>
            <person name="Silar P."/>
            <person name="Natvig D.O."/>
            <person name="Lalanne C."/>
            <person name="Gautier V."/>
            <person name="Ament-Velasquez S.L."/>
            <person name="Kruys A."/>
            <person name="Hutchinson M.I."/>
            <person name="Powell A.J."/>
            <person name="Barry K."/>
            <person name="Miller A.N."/>
            <person name="Grigoriev I.V."/>
            <person name="Debuchy R."/>
            <person name="Gladieux P."/>
            <person name="Hiltunen Thoren M."/>
            <person name="Johannesson H."/>
        </authorList>
    </citation>
    <scope>NUCLEOTIDE SEQUENCE</scope>
    <source>
        <strain evidence="1">PSN324</strain>
    </source>
</reference>
<reference evidence="1" key="2">
    <citation type="submission" date="2023-06" db="EMBL/GenBank/DDBJ databases">
        <authorList>
            <consortium name="Lawrence Berkeley National Laboratory"/>
            <person name="Mondo S.J."/>
            <person name="Hensen N."/>
            <person name="Bonometti L."/>
            <person name="Westerberg I."/>
            <person name="Brannstrom I.O."/>
            <person name="Guillou S."/>
            <person name="Cros-Aarteil S."/>
            <person name="Calhoun S."/>
            <person name="Haridas S."/>
            <person name="Kuo A."/>
            <person name="Pangilinan J."/>
            <person name="Riley R."/>
            <person name="Labutti K."/>
            <person name="Andreopoulos B."/>
            <person name="Lipzen A."/>
            <person name="Chen C."/>
            <person name="Yanf M."/>
            <person name="Daum C."/>
            <person name="Ng V."/>
            <person name="Clum A."/>
            <person name="Steindorff A."/>
            <person name="Ohm R."/>
            <person name="Martin F."/>
            <person name="Silar P."/>
            <person name="Natvig D."/>
            <person name="Lalanne C."/>
            <person name="Gautier V."/>
            <person name="Ament-Velasquez S.L."/>
            <person name="Kruys A."/>
            <person name="Hutchinson M.I."/>
            <person name="Powell A.J."/>
            <person name="Barry K."/>
            <person name="Miller A.N."/>
            <person name="Grigoriev I.V."/>
            <person name="Debuchy R."/>
            <person name="Gladieux P."/>
            <person name="Thoren M.H."/>
            <person name="Johannesson H."/>
        </authorList>
    </citation>
    <scope>NUCLEOTIDE SEQUENCE</scope>
    <source>
        <strain evidence="1">PSN324</strain>
    </source>
</reference>
<evidence type="ECO:0000313" key="2">
    <source>
        <dbReference type="Proteomes" id="UP001321749"/>
    </source>
</evidence>
<protein>
    <recommendedName>
        <fullName evidence="3">Decapping nuclease</fullName>
    </recommendedName>
</protein>